<accession>A0ABM9ETF3</accession>
<feature type="region of interest" description="Disordered" evidence="1">
    <location>
        <begin position="41"/>
        <end position="72"/>
    </location>
</feature>
<dbReference type="Proteomes" id="UP000838308">
    <property type="component" value="Unassembled WGS sequence"/>
</dbReference>
<evidence type="ECO:0000313" key="2">
    <source>
        <dbReference type="EMBL" id="CAH2715938.1"/>
    </source>
</evidence>
<comment type="caution">
    <text evidence="2">The sequence shown here is derived from an EMBL/GenBank/DDBJ whole genome shotgun (WGS) entry which is preliminary data.</text>
</comment>
<evidence type="ECO:0000256" key="1">
    <source>
        <dbReference type="SAM" id="MobiDB-lite"/>
    </source>
</evidence>
<dbReference type="EMBL" id="CALBWS010000021">
    <property type="protein sequence ID" value="CAH2715938.1"/>
    <property type="molecule type" value="Genomic_DNA"/>
</dbReference>
<protein>
    <submittedName>
        <fullName evidence="2">Uncharacterized protein</fullName>
    </submittedName>
</protein>
<reference evidence="2" key="1">
    <citation type="submission" date="2022-04" db="EMBL/GenBank/DDBJ databases">
        <authorList>
            <person name="Criscuolo A."/>
        </authorList>
    </citation>
    <scope>NUCLEOTIDE SEQUENCE</scope>
    <source>
        <strain evidence="2">CIP111895</strain>
    </source>
</reference>
<dbReference type="RefSeq" id="WP_248736199.1">
    <property type="nucleotide sequence ID" value="NZ_CALBWS010000021.1"/>
</dbReference>
<evidence type="ECO:0000313" key="3">
    <source>
        <dbReference type="Proteomes" id="UP000838308"/>
    </source>
</evidence>
<organism evidence="2 3">
    <name type="scientific">Neobacillus rhizosphaerae</name>
    <dbReference type="NCBI Taxonomy" id="2880965"/>
    <lineage>
        <taxon>Bacteria</taxon>
        <taxon>Bacillati</taxon>
        <taxon>Bacillota</taxon>
        <taxon>Bacilli</taxon>
        <taxon>Bacillales</taxon>
        <taxon>Bacillaceae</taxon>
        <taxon>Neobacillus</taxon>
    </lineage>
</organism>
<keyword evidence="3" id="KW-1185">Reference proteome</keyword>
<feature type="compositionally biased region" description="Basic and acidic residues" evidence="1">
    <location>
        <begin position="61"/>
        <end position="72"/>
    </location>
</feature>
<gene>
    <name evidence="2" type="ORF">BACCIP111895_03122</name>
</gene>
<name>A0ABM9ETF3_9BACI</name>
<proteinExistence type="predicted"/>
<sequence>MKKVMILMMFIILFMGIGTAVYTSPLNQSVSAKLQQWIDPKSDNNKKDTCGVNHVPSENSSSKEDNCQLKEK</sequence>